<evidence type="ECO:0000313" key="2">
    <source>
        <dbReference type="EMBL" id="CCH49915.1"/>
    </source>
</evidence>
<dbReference type="STRING" id="1322246.BN4_12682"/>
<dbReference type="Gene3D" id="3.40.50.150">
    <property type="entry name" value="Vaccinia Virus protein VP39"/>
    <property type="match status" value="1"/>
</dbReference>
<dbReference type="PATRIC" id="fig|879567.3.peg.2874"/>
<dbReference type="CDD" id="cd02440">
    <property type="entry name" value="AdoMet_MTases"/>
    <property type="match status" value="1"/>
</dbReference>
<dbReference type="Proteomes" id="UP000011724">
    <property type="component" value="Chromosome"/>
</dbReference>
<dbReference type="OrthoDB" id="5319472at2"/>
<dbReference type="GO" id="GO:0008757">
    <property type="term" value="F:S-adenosylmethionine-dependent methyltransferase activity"/>
    <property type="evidence" value="ECO:0007669"/>
    <property type="project" value="InterPro"/>
</dbReference>
<protein>
    <recommendedName>
        <fullName evidence="1">Methyltransferase type 11 domain-containing protein</fullName>
    </recommendedName>
</protein>
<gene>
    <name evidence="2" type="ordered locus">BN4_12682</name>
</gene>
<dbReference type="AlphaFoldDB" id="M1WMR7"/>
<keyword evidence="3" id="KW-1185">Reference proteome</keyword>
<dbReference type="InterPro" id="IPR013216">
    <property type="entry name" value="Methyltransf_11"/>
</dbReference>
<dbReference type="EMBL" id="FO203427">
    <property type="protein sequence ID" value="CCH49915.1"/>
    <property type="molecule type" value="Genomic_DNA"/>
</dbReference>
<evidence type="ECO:0000313" key="3">
    <source>
        <dbReference type="Proteomes" id="UP000011724"/>
    </source>
</evidence>
<reference evidence="3" key="2">
    <citation type="journal article" date="2013" name="Stand. Genomic Sci.">
        <title>Complete genome sequence of Desulfocapsa sulfexigens, a marine deltaproteobacterium specialized in disproportionating inorganic sulfur compounds.</title>
        <authorList>
            <person name="Finster K.W."/>
            <person name="Kjeldsen K.U."/>
            <person name="Kube M."/>
            <person name="Reinhardt R."/>
            <person name="Mussmann M."/>
            <person name="Amann R."/>
            <person name="Schreiber L."/>
        </authorList>
    </citation>
    <scope>NUCLEOTIDE SEQUENCE [LARGE SCALE GENOMIC DNA]</scope>
    <source>
        <strain evidence="3">DSM 10523 / SB164P1</strain>
    </source>
</reference>
<reference evidence="2 3" key="1">
    <citation type="journal article" date="2013" name="PLoS ONE">
        <title>The first genomic and proteomic characterization of a deep-sea sulfate reducer: insights into the piezophilic lifestyle of Desulfovibrio piezophilus.</title>
        <authorList>
            <person name="Pradel N."/>
            <person name="Ji B."/>
            <person name="Gimenez G."/>
            <person name="Talla E."/>
            <person name="Lenoble P."/>
            <person name="Garel M."/>
            <person name="Tamburini C."/>
            <person name="Fourquet P."/>
            <person name="Lebrun R."/>
            <person name="Bertin P."/>
            <person name="Denis Y."/>
            <person name="Pophillat M."/>
            <person name="Barbe V."/>
            <person name="Ollivier B."/>
            <person name="Dolla A."/>
        </authorList>
    </citation>
    <scope>NUCLEOTIDE SEQUENCE [LARGE SCALE GENOMIC DNA]</scope>
    <source>
        <strain evidence="3">DSM 10523 / SB164P1</strain>
    </source>
</reference>
<evidence type="ECO:0000259" key="1">
    <source>
        <dbReference type="Pfam" id="PF08241"/>
    </source>
</evidence>
<sequence length="292" mass="33395">MSSSTKYSGSKNEFRTNWASRKESKYNHWTDGKTTNQIQFAFRNHWEIFSEFMNFSEPGDSLEVGCGRGSLSSYFADNGWRVSLLDSSSEVIEIAKRIFQINGHSGQFFSGDANNLPFESDSFDVVFSIGLLEHFEDASTSLNEQWRVLRPGGWVFSYIVPERPQNVQKYFNWVNILLRKTVGKFLSKKSEISKQDIYRNDYSSDVYLPMIETLNPSKVVVTGMYPMPMISHSPEFPFSLLPSPLERFLVMLFKGAIFLRKIVTGRHGWLCSEPMGQAFLIAVQKGDFGENS</sequence>
<accession>M1WMR7</accession>
<feature type="domain" description="Methyltransferase type 11" evidence="1">
    <location>
        <begin position="62"/>
        <end position="156"/>
    </location>
</feature>
<dbReference type="BioCyc" id="DPIE1322246:BN4_RS17290-MONOMER"/>
<name>M1WMR7_PSEP2</name>
<dbReference type="KEGG" id="dpi:BN4_12682"/>
<dbReference type="SUPFAM" id="SSF53335">
    <property type="entry name" value="S-adenosyl-L-methionine-dependent methyltransferases"/>
    <property type="match status" value="1"/>
</dbReference>
<dbReference type="RefSeq" id="WP_015415958.1">
    <property type="nucleotide sequence ID" value="NC_020409.1"/>
</dbReference>
<dbReference type="HOGENOM" id="CLU_952259_0_0_7"/>
<organism evidence="2 3">
    <name type="scientific">Pseudodesulfovibrio piezophilus (strain DSM 21447 / JCM 15486 / C1TLV30)</name>
    <name type="common">Desulfovibrio piezophilus</name>
    <dbReference type="NCBI Taxonomy" id="1322246"/>
    <lineage>
        <taxon>Bacteria</taxon>
        <taxon>Pseudomonadati</taxon>
        <taxon>Thermodesulfobacteriota</taxon>
        <taxon>Desulfovibrionia</taxon>
        <taxon>Desulfovibrionales</taxon>
        <taxon>Desulfovibrionaceae</taxon>
    </lineage>
</organism>
<dbReference type="Pfam" id="PF08241">
    <property type="entry name" value="Methyltransf_11"/>
    <property type="match status" value="1"/>
</dbReference>
<dbReference type="PANTHER" id="PTHR43591">
    <property type="entry name" value="METHYLTRANSFERASE"/>
    <property type="match status" value="1"/>
</dbReference>
<dbReference type="eggNOG" id="COG2226">
    <property type="taxonomic scope" value="Bacteria"/>
</dbReference>
<dbReference type="InterPro" id="IPR029063">
    <property type="entry name" value="SAM-dependent_MTases_sf"/>
</dbReference>
<proteinExistence type="predicted"/>